<dbReference type="InterPro" id="IPR024344">
    <property type="entry name" value="MDMPI_metal-binding"/>
</dbReference>
<reference evidence="2 3" key="1">
    <citation type="submission" date="2019-03" db="EMBL/GenBank/DDBJ databases">
        <title>Draft genome sequences of novel Actinobacteria.</title>
        <authorList>
            <person name="Sahin N."/>
            <person name="Ay H."/>
            <person name="Saygin H."/>
        </authorList>
    </citation>
    <scope>NUCLEOTIDE SEQUENCE [LARGE SCALE GENOMIC DNA]</scope>
    <source>
        <strain evidence="2 3">DSM 41900</strain>
    </source>
</reference>
<dbReference type="GO" id="GO:0046872">
    <property type="term" value="F:metal ion binding"/>
    <property type="evidence" value="ECO:0007669"/>
    <property type="project" value="InterPro"/>
</dbReference>
<dbReference type="EMBL" id="SMKI01000120">
    <property type="protein sequence ID" value="TDC75086.1"/>
    <property type="molecule type" value="Genomic_DNA"/>
</dbReference>
<dbReference type="InterPro" id="IPR034660">
    <property type="entry name" value="DinB/YfiT-like"/>
</dbReference>
<accession>A0A4R4TFN6</accession>
<dbReference type="Pfam" id="PF11716">
    <property type="entry name" value="MDMPI_N"/>
    <property type="match status" value="1"/>
</dbReference>
<dbReference type="Proteomes" id="UP000295345">
    <property type="component" value="Unassembled WGS sequence"/>
</dbReference>
<keyword evidence="2" id="KW-0670">Pyruvate</keyword>
<sequence>MTGPAADLAGLQDATERLVADVATLDDAAVAQPSRLPGWTRGHVLAHLARNADALVNVFHGRPMYASAEARNADIERDAHRPLATHVADLRDSADRLATTAAGLTDDDWRATVTLRDGMRDVASVIPLRRWVEIELHGIDLDAGHTVASLPSAFLDRAPAYLARRLAGHPAVPPLELRAEDGRTWRTGRAGDSPRIIVGTAAALVGWLSGRTPGSGLTAAEPLPELPGL</sequence>
<name>A0A4R4TFN6_9ACTN</name>
<dbReference type="Gene3D" id="1.20.120.450">
    <property type="entry name" value="dinb family like domain"/>
    <property type="match status" value="1"/>
</dbReference>
<protein>
    <submittedName>
        <fullName evidence="2">Maleylpyruvate isomerase family mycothiol-dependent enzyme</fullName>
    </submittedName>
</protein>
<dbReference type="AlphaFoldDB" id="A0A4R4TFN6"/>
<dbReference type="Gene3D" id="3.30.1050.20">
    <property type="match status" value="1"/>
</dbReference>
<dbReference type="InterPro" id="IPR017517">
    <property type="entry name" value="Maleyloyr_isom"/>
</dbReference>
<evidence type="ECO:0000313" key="2">
    <source>
        <dbReference type="EMBL" id="TDC75086.1"/>
    </source>
</evidence>
<dbReference type="SUPFAM" id="SSF109854">
    <property type="entry name" value="DinB/YfiT-like putative metalloenzymes"/>
    <property type="match status" value="1"/>
</dbReference>
<dbReference type="InterPro" id="IPR036527">
    <property type="entry name" value="SCP2_sterol-bd_dom_sf"/>
</dbReference>
<gene>
    <name evidence="2" type="ORF">E1283_13555</name>
</gene>
<dbReference type="RefSeq" id="WP_132818265.1">
    <property type="nucleotide sequence ID" value="NZ_SMKI01000120.1"/>
</dbReference>
<dbReference type="GO" id="GO:0016853">
    <property type="term" value="F:isomerase activity"/>
    <property type="evidence" value="ECO:0007669"/>
    <property type="project" value="UniProtKB-KW"/>
</dbReference>
<evidence type="ECO:0000313" key="3">
    <source>
        <dbReference type="Proteomes" id="UP000295345"/>
    </source>
</evidence>
<organism evidence="2 3">
    <name type="scientific">Streptomyces hainanensis</name>
    <dbReference type="NCBI Taxonomy" id="402648"/>
    <lineage>
        <taxon>Bacteria</taxon>
        <taxon>Bacillati</taxon>
        <taxon>Actinomycetota</taxon>
        <taxon>Actinomycetes</taxon>
        <taxon>Kitasatosporales</taxon>
        <taxon>Streptomycetaceae</taxon>
        <taxon>Streptomyces</taxon>
    </lineage>
</organism>
<evidence type="ECO:0000259" key="1">
    <source>
        <dbReference type="Pfam" id="PF11716"/>
    </source>
</evidence>
<feature type="domain" description="Mycothiol-dependent maleylpyruvate isomerase metal-binding" evidence="1">
    <location>
        <begin position="11"/>
        <end position="141"/>
    </location>
</feature>
<proteinExistence type="predicted"/>
<comment type="caution">
    <text evidence="2">The sequence shown here is derived from an EMBL/GenBank/DDBJ whole genome shotgun (WGS) entry which is preliminary data.</text>
</comment>
<keyword evidence="2" id="KW-0413">Isomerase</keyword>
<keyword evidence="3" id="KW-1185">Reference proteome</keyword>
<dbReference type="NCBIfam" id="TIGR03083">
    <property type="entry name" value="maleylpyruvate isomerase family mycothiol-dependent enzyme"/>
    <property type="match status" value="1"/>
</dbReference>
<dbReference type="OrthoDB" id="5118203at2"/>
<dbReference type="SUPFAM" id="SSF55718">
    <property type="entry name" value="SCP-like"/>
    <property type="match status" value="1"/>
</dbReference>